<dbReference type="AlphaFoldDB" id="A0A8H2VPQ9"/>
<dbReference type="InterPro" id="IPR013320">
    <property type="entry name" value="ConA-like_dom_sf"/>
</dbReference>
<dbReference type="GO" id="GO:0004553">
    <property type="term" value="F:hydrolase activity, hydrolyzing O-glycosyl compounds"/>
    <property type="evidence" value="ECO:0007669"/>
    <property type="project" value="InterPro"/>
</dbReference>
<keyword evidence="6" id="KW-1185">Reference proteome</keyword>
<comment type="caution">
    <text evidence="5">The sequence shown here is derived from an EMBL/GenBank/DDBJ whole genome shotgun (WGS) entry which is preliminary data.</text>
</comment>
<organism evidence="5 6">
    <name type="scientific">Sclerotinia trifoliorum</name>
    <dbReference type="NCBI Taxonomy" id="28548"/>
    <lineage>
        <taxon>Eukaryota</taxon>
        <taxon>Fungi</taxon>
        <taxon>Dikarya</taxon>
        <taxon>Ascomycota</taxon>
        <taxon>Pezizomycotina</taxon>
        <taxon>Leotiomycetes</taxon>
        <taxon>Helotiales</taxon>
        <taxon>Sclerotiniaceae</taxon>
        <taxon>Sclerotinia</taxon>
    </lineage>
</organism>
<proteinExistence type="predicted"/>
<feature type="domain" description="GH16" evidence="4">
    <location>
        <begin position="162"/>
        <end position="317"/>
    </location>
</feature>
<name>A0A8H2VPQ9_9HELO</name>
<accession>A0A8H2VPQ9</accession>
<feature type="chain" id="PRO_5034392922" evidence="3">
    <location>
        <begin position="20"/>
        <end position="1128"/>
    </location>
</feature>
<feature type="transmembrane region" description="Helical" evidence="2">
    <location>
        <begin position="785"/>
        <end position="806"/>
    </location>
</feature>
<dbReference type="EMBL" id="CAJHIA010000007">
    <property type="protein sequence ID" value="CAD6442145.1"/>
    <property type="molecule type" value="Genomic_DNA"/>
</dbReference>
<feature type="region of interest" description="Disordered" evidence="1">
    <location>
        <begin position="108"/>
        <end position="176"/>
    </location>
</feature>
<keyword evidence="2" id="KW-0472">Membrane</keyword>
<keyword evidence="2" id="KW-0812">Transmembrane</keyword>
<dbReference type="SUPFAM" id="SSF49899">
    <property type="entry name" value="Concanavalin A-like lectins/glucanases"/>
    <property type="match status" value="1"/>
</dbReference>
<dbReference type="OrthoDB" id="25131at2759"/>
<feature type="transmembrane region" description="Helical" evidence="2">
    <location>
        <begin position="954"/>
        <end position="975"/>
    </location>
</feature>
<evidence type="ECO:0000259" key="4">
    <source>
        <dbReference type="Pfam" id="PF00722"/>
    </source>
</evidence>
<feature type="compositionally biased region" description="Polar residues" evidence="1">
    <location>
        <begin position="508"/>
        <end position="535"/>
    </location>
</feature>
<evidence type="ECO:0000313" key="5">
    <source>
        <dbReference type="EMBL" id="CAD6442145.1"/>
    </source>
</evidence>
<feature type="compositionally biased region" description="Low complexity" evidence="1">
    <location>
        <begin position="108"/>
        <end position="124"/>
    </location>
</feature>
<dbReference type="CDD" id="cd00413">
    <property type="entry name" value="Glyco_hydrolase_16"/>
    <property type="match status" value="1"/>
</dbReference>
<keyword evidence="3" id="KW-0732">Signal</keyword>
<keyword evidence="2" id="KW-1133">Transmembrane helix</keyword>
<dbReference type="PANTHER" id="PTHR38121">
    <property type="entry name" value="GH16 DOMAIN-CONTAINING PROTEIN"/>
    <property type="match status" value="1"/>
</dbReference>
<feature type="region of interest" description="Disordered" evidence="1">
    <location>
        <begin position="502"/>
        <end position="543"/>
    </location>
</feature>
<evidence type="ECO:0000313" key="6">
    <source>
        <dbReference type="Proteomes" id="UP000624404"/>
    </source>
</evidence>
<dbReference type="InterPro" id="IPR000757">
    <property type="entry name" value="Beta-glucanase-like"/>
</dbReference>
<feature type="transmembrane region" description="Helical" evidence="2">
    <location>
        <begin position="671"/>
        <end position="690"/>
    </location>
</feature>
<feature type="transmembrane region" description="Helical" evidence="2">
    <location>
        <begin position="818"/>
        <end position="840"/>
    </location>
</feature>
<evidence type="ECO:0000256" key="3">
    <source>
        <dbReference type="SAM" id="SignalP"/>
    </source>
</evidence>
<reference evidence="5" key="1">
    <citation type="submission" date="2020-10" db="EMBL/GenBank/DDBJ databases">
        <authorList>
            <person name="Kusch S."/>
        </authorList>
    </citation>
    <scope>NUCLEOTIDE SEQUENCE</scope>
    <source>
        <strain evidence="5">SwB9</strain>
    </source>
</reference>
<dbReference type="Gene3D" id="2.60.120.200">
    <property type="match status" value="1"/>
</dbReference>
<dbReference type="GO" id="GO:0005975">
    <property type="term" value="P:carbohydrate metabolic process"/>
    <property type="evidence" value="ECO:0007669"/>
    <property type="project" value="InterPro"/>
</dbReference>
<sequence>MHALSILSLLFTIAFSVYAQSSPSAPVISSNGDCSCGYYDIVNGNLFTESLIVYFNETDTLSDDFILQSYENRYERDYNSIFRQGSNPTNINFLNSSLFTSDNDDSWSLPSSRSRSSRQVSSNSPHQNVSSTISGGGGNSSTANEPISLPMPSGRPFTTSLKLSVDPPNSDHLVTGGGIRTVRQDIKYGSARAHLRPSNQGVGGTSLSMMFRYNDTESMEINIMNTNQNSTSWVTSLVHSEFPDPSLGTNFSTFAGKNISLYDYNEFRLDWTESEVNWYIGSALIRSISKTNGSIPSTPSPFFIKHWSTGNPYSMQGPPISISDANIGWIRLFFNSSTMNSTDHANFDAKCNLTVACSMDNTALRGSSPFPSAASYPWEQRVARGTLRWVAIWFSVGCIVITLTALVNALLKLKVFKKKEGDVQHIPEDDNSVMSPPSSPYTHYRNASLTPAPSYRTRIESYNSESSTLIASFNFSSASHSVSAGRGLSGIGSIDQIYSKVDPGWDTPGSTSGENSDNAMSINELPSNQPHSWPNSPAPSRFDFNLNEKSRRLSGLDNTTTVGALDNVTLDIESDVIEPQHQKHGQTYIDTHSDGRDTTNVFPTSKFSTIGSAAPIENSQRVDHLAGLITVAAINVTVLHFCLTFVPAVIAPGAFAHYPAEIWINKTIVPFFLNQGALGLFFTTSARFLITPFLRDGDLSCISQKIIGRVFQIMLPVLAFVFLEYFLILSGATYYLPFLPSITWSTWPYVTPFPHIGNLLNEVIALAYTIPNAVPLITFNYCTGVLWTIPVIIQGSWTTLLAILLITSIPSPSKRLPFYLFSLLINWYSLSWSSFFWVGILLTDLEVTYHIPKYLHKHPLIYYPLILILTILALSALSADTFNQWLNYSIIAKETLIHPDPNTGLPATITRNSGYPGYPGYWVPHFNGLVFCTAIQCLASISPFVQSFLSAKHLMLLFPHVFSMYLFHGMIFWSLGAWVCITLNNILPYWAVLIVTAVVCYTVLFLSLPLLSLIAGLCGKGLAGDIKRDSREEPLRGRPTLTPFGRDWLDRNGMVDGIPVVSGAAPIEESKVGNTGKGKEKVNGVEIRVIECEERVLQASTTSPTNNMSKGRFAEGEVHVNGNQIIKA</sequence>
<feature type="transmembrane region" description="Helical" evidence="2">
    <location>
        <begin position="389"/>
        <end position="411"/>
    </location>
</feature>
<feature type="transmembrane region" description="Helical" evidence="2">
    <location>
        <begin position="710"/>
        <end position="736"/>
    </location>
</feature>
<gene>
    <name evidence="5" type="ORF">SCLTRI_LOCUS1937</name>
</gene>
<dbReference type="Proteomes" id="UP000624404">
    <property type="component" value="Unassembled WGS sequence"/>
</dbReference>
<feature type="signal peptide" evidence="3">
    <location>
        <begin position="1"/>
        <end position="19"/>
    </location>
</feature>
<feature type="transmembrane region" description="Helical" evidence="2">
    <location>
        <begin position="860"/>
        <end position="879"/>
    </location>
</feature>
<feature type="transmembrane region" description="Helical" evidence="2">
    <location>
        <begin position="987"/>
        <end position="1018"/>
    </location>
</feature>
<protein>
    <submittedName>
        <fullName evidence="5">71424184-3bea-412e-ad85-4000a3846ce2</fullName>
    </submittedName>
</protein>
<feature type="transmembrane region" description="Helical" evidence="2">
    <location>
        <begin position="625"/>
        <end position="651"/>
    </location>
</feature>
<evidence type="ECO:0000256" key="2">
    <source>
        <dbReference type="SAM" id="Phobius"/>
    </source>
</evidence>
<dbReference type="Pfam" id="PF00722">
    <property type="entry name" value="Glyco_hydro_16"/>
    <property type="match status" value="1"/>
</dbReference>
<dbReference type="PANTHER" id="PTHR38121:SF2">
    <property type="entry name" value="ACYLTRANSFERASE 3 DOMAIN-CONTAINING PROTEIN"/>
    <property type="match status" value="1"/>
</dbReference>
<evidence type="ECO:0000256" key="1">
    <source>
        <dbReference type="SAM" id="MobiDB-lite"/>
    </source>
</evidence>